<proteinExistence type="predicted"/>
<dbReference type="GO" id="GO:1902201">
    <property type="term" value="P:negative regulation of bacterial-type flagellum-dependent cell motility"/>
    <property type="evidence" value="ECO:0007669"/>
    <property type="project" value="TreeGrafter"/>
</dbReference>
<dbReference type="PROSITE" id="PS50887">
    <property type="entry name" value="GGDEF"/>
    <property type="match status" value="1"/>
</dbReference>
<feature type="domain" description="PAC" evidence="5">
    <location>
        <begin position="97"/>
        <end position="149"/>
    </location>
</feature>
<dbReference type="SUPFAM" id="SSF55781">
    <property type="entry name" value="GAF domain-like"/>
    <property type="match status" value="1"/>
</dbReference>
<dbReference type="KEGG" id="mpsy:CEK71_11985"/>
<dbReference type="FunFam" id="3.30.70.270:FF:000001">
    <property type="entry name" value="Diguanylate cyclase domain protein"/>
    <property type="match status" value="1"/>
</dbReference>
<dbReference type="PANTHER" id="PTHR45138:SF9">
    <property type="entry name" value="DIGUANYLATE CYCLASE DGCM-RELATED"/>
    <property type="match status" value="1"/>
</dbReference>
<dbReference type="InterPro" id="IPR029787">
    <property type="entry name" value="Nucleotide_cyclase"/>
</dbReference>
<dbReference type="SUPFAM" id="SSF55073">
    <property type="entry name" value="Nucleotide cyclase"/>
    <property type="match status" value="1"/>
</dbReference>
<dbReference type="Gene3D" id="3.30.70.270">
    <property type="match status" value="1"/>
</dbReference>
<dbReference type="SMART" id="SM00086">
    <property type="entry name" value="PAC"/>
    <property type="match status" value="1"/>
</dbReference>
<organism evidence="7 8">
    <name type="scientific">Methylovulum psychrotolerans</name>
    <dbReference type="NCBI Taxonomy" id="1704499"/>
    <lineage>
        <taxon>Bacteria</taxon>
        <taxon>Pseudomonadati</taxon>
        <taxon>Pseudomonadota</taxon>
        <taxon>Gammaproteobacteria</taxon>
        <taxon>Methylococcales</taxon>
        <taxon>Methylococcaceae</taxon>
        <taxon>Methylovulum</taxon>
    </lineage>
</organism>
<keyword evidence="8" id="KW-1185">Reference proteome</keyword>
<evidence type="ECO:0000313" key="8">
    <source>
        <dbReference type="Proteomes" id="UP000197019"/>
    </source>
</evidence>
<dbReference type="InterPro" id="IPR000700">
    <property type="entry name" value="PAS-assoc_C"/>
</dbReference>
<dbReference type="InterPro" id="IPR035965">
    <property type="entry name" value="PAS-like_dom_sf"/>
</dbReference>
<evidence type="ECO:0000259" key="5">
    <source>
        <dbReference type="PROSITE" id="PS50113"/>
    </source>
</evidence>
<dbReference type="EMBL" id="CP022129">
    <property type="protein sequence ID" value="ASF46736.1"/>
    <property type="molecule type" value="Genomic_DNA"/>
</dbReference>
<dbReference type="Pfam" id="PF08447">
    <property type="entry name" value="PAS_3"/>
    <property type="match status" value="1"/>
</dbReference>
<evidence type="ECO:0000259" key="6">
    <source>
        <dbReference type="PROSITE" id="PS50887"/>
    </source>
</evidence>
<dbReference type="AlphaFoldDB" id="A0A1Z4BZM7"/>
<gene>
    <name evidence="7" type="ORF">CEK71_11985</name>
</gene>
<dbReference type="Proteomes" id="UP000197019">
    <property type="component" value="Chromosome"/>
</dbReference>
<dbReference type="Pfam" id="PF01590">
    <property type="entry name" value="GAF"/>
    <property type="match status" value="1"/>
</dbReference>
<dbReference type="InterPro" id="IPR000014">
    <property type="entry name" value="PAS"/>
</dbReference>
<dbReference type="SMART" id="SM00267">
    <property type="entry name" value="GGDEF"/>
    <property type="match status" value="1"/>
</dbReference>
<name>A0A1Z4BZM7_9GAMM</name>
<dbReference type="PROSITE" id="PS50113">
    <property type="entry name" value="PAC"/>
    <property type="match status" value="1"/>
</dbReference>
<dbReference type="InterPro" id="IPR000160">
    <property type="entry name" value="GGDEF_dom"/>
</dbReference>
<dbReference type="EC" id="2.7.7.65" evidence="2"/>
<evidence type="ECO:0000256" key="3">
    <source>
        <dbReference type="ARBA" id="ARBA00034247"/>
    </source>
</evidence>
<dbReference type="CDD" id="cd00130">
    <property type="entry name" value="PAS"/>
    <property type="match status" value="1"/>
</dbReference>
<comment type="cofactor">
    <cofactor evidence="1">
        <name>Mg(2+)</name>
        <dbReference type="ChEBI" id="CHEBI:18420"/>
    </cofactor>
</comment>
<dbReference type="Pfam" id="PF00990">
    <property type="entry name" value="GGDEF"/>
    <property type="match status" value="1"/>
</dbReference>
<dbReference type="GO" id="GO:0052621">
    <property type="term" value="F:diguanylate cyclase activity"/>
    <property type="evidence" value="ECO:0007669"/>
    <property type="project" value="UniProtKB-EC"/>
</dbReference>
<dbReference type="Gene3D" id="3.30.450.20">
    <property type="entry name" value="PAS domain"/>
    <property type="match status" value="1"/>
</dbReference>
<dbReference type="InterPro" id="IPR013655">
    <property type="entry name" value="PAS_fold_3"/>
</dbReference>
<dbReference type="GO" id="GO:0005886">
    <property type="term" value="C:plasma membrane"/>
    <property type="evidence" value="ECO:0007669"/>
    <property type="project" value="TreeGrafter"/>
</dbReference>
<dbReference type="PANTHER" id="PTHR45138">
    <property type="entry name" value="REGULATORY COMPONENTS OF SENSORY TRANSDUCTION SYSTEM"/>
    <property type="match status" value="1"/>
</dbReference>
<evidence type="ECO:0000256" key="1">
    <source>
        <dbReference type="ARBA" id="ARBA00001946"/>
    </source>
</evidence>
<dbReference type="SUPFAM" id="SSF55785">
    <property type="entry name" value="PYP-like sensor domain (PAS domain)"/>
    <property type="match status" value="1"/>
</dbReference>
<comment type="catalytic activity">
    <reaction evidence="3">
        <text>2 GTP = 3',3'-c-di-GMP + 2 diphosphate</text>
        <dbReference type="Rhea" id="RHEA:24898"/>
        <dbReference type="ChEBI" id="CHEBI:33019"/>
        <dbReference type="ChEBI" id="CHEBI:37565"/>
        <dbReference type="ChEBI" id="CHEBI:58805"/>
        <dbReference type="EC" id="2.7.7.65"/>
    </reaction>
</comment>
<dbReference type="RefSeq" id="WP_088619608.1">
    <property type="nucleotide sequence ID" value="NZ_CP022129.1"/>
</dbReference>
<feature type="domain" description="PAS" evidence="4">
    <location>
        <begin position="23"/>
        <end position="94"/>
    </location>
</feature>
<dbReference type="InterPro" id="IPR050469">
    <property type="entry name" value="Diguanylate_Cyclase"/>
</dbReference>
<dbReference type="InterPro" id="IPR001610">
    <property type="entry name" value="PAC"/>
</dbReference>
<evidence type="ECO:0000313" key="7">
    <source>
        <dbReference type="EMBL" id="ASF46736.1"/>
    </source>
</evidence>
<dbReference type="InterPro" id="IPR043128">
    <property type="entry name" value="Rev_trsase/Diguanyl_cyclase"/>
</dbReference>
<dbReference type="InterPro" id="IPR029016">
    <property type="entry name" value="GAF-like_dom_sf"/>
</dbReference>
<dbReference type="FunFam" id="3.30.450.20:FF:000099">
    <property type="entry name" value="Sensory box sensor histidine kinase"/>
    <property type="match status" value="1"/>
</dbReference>
<evidence type="ECO:0000259" key="4">
    <source>
        <dbReference type="PROSITE" id="PS50112"/>
    </source>
</evidence>
<protein>
    <recommendedName>
        <fullName evidence="2">diguanylate cyclase</fullName>
        <ecNumber evidence="2">2.7.7.65</ecNumber>
    </recommendedName>
</protein>
<dbReference type="CDD" id="cd01949">
    <property type="entry name" value="GGDEF"/>
    <property type="match status" value="1"/>
</dbReference>
<dbReference type="NCBIfam" id="TIGR00254">
    <property type="entry name" value="GGDEF"/>
    <property type="match status" value="1"/>
</dbReference>
<feature type="domain" description="GGDEF" evidence="6">
    <location>
        <begin position="356"/>
        <end position="490"/>
    </location>
</feature>
<evidence type="ECO:0000256" key="2">
    <source>
        <dbReference type="ARBA" id="ARBA00012528"/>
    </source>
</evidence>
<dbReference type="PROSITE" id="PS50112">
    <property type="entry name" value="PAS"/>
    <property type="match status" value="1"/>
</dbReference>
<dbReference type="Gene3D" id="3.30.450.40">
    <property type="match status" value="1"/>
</dbReference>
<dbReference type="NCBIfam" id="TIGR00229">
    <property type="entry name" value="sensory_box"/>
    <property type="match status" value="1"/>
</dbReference>
<accession>A0A1Z4BZM7</accession>
<sequence>MAKTKEIVTEALPTIADKPFFEEDTDFKIVAEDAPVMLWLTNSEGKVVFTNSKWKKFVGATTEGQLSGETWLNALHSDDRDDCLHVFRDAFQSHQPFEMEYRLRRFDSQYRYILDTGEPYINKEGKFSGFIGSSTDITDRKNYENRLHLSQLELTQHNREMALINELNSYLQVCRSLKETHAIVHYYAKRIFTDQSGALYLFNDDHSLVEAVATWGEAQFFSSLAIASDDCWALRQGRLHIVEDPDNAILCHHVLPNINQGYVCSPAIAQGEMIGFLCVTLGDKHDDKRGAWTSVESRTRLISLAADNLAMALVSLKLREALRNRSLHDPMTQLFNRRYLDESLAHELANCHRNTTALGLIMIDIDHFKTYNDTYGHDAGDFVLTEIAEIMRSKLREHDIACRYGGEELVMILLGANKETAAIRAESVRAAIEKHEFTYKGKALAKVTASFGVAACPEDGHSSHALLKAADVALYQAKDTGRNKVVLSQS</sequence>
<dbReference type="SMART" id="SM00091">
    <property type="entry name" value="PAS"/>
    <property type="match status" value="1"/>
</dbReference>
<dbReference type="GO" id="GO:0043709">
    <property type="term" value="P:cell adhesion involved in single-species biofilm formation"/>
    <property type="evidence" value="ECO:0007669"/>
    <property type="project" value="TreeGrafter"/>
</dbReference>
<reference evidence="7 8" key="1">
    <citation type="submission" date="2017-06" db="EMBL/GenBank/DDBJ databases">
        <title>Genome Sequencing of the methanotroph Methylovulum psychrotolerants str. HV10-M2 isolated from a high-altitude environment.</title>
        <authorList>
            <person name="Mateos-Rivera A."/>
        </authorList>
    </citation>
    <scope>NUCLEOTIDE SEQUENCE [LARGE SCALE GENOMIC DNA]</scope>
    <source>
        <strain evidence="7 8">HV10_M2</strain>
    </source>
</reference>
<dbReference type="InterPro" id="IPR003018">
    <property type="entry name" value="GAF"/>
</dbReference>
<dbReference type="OrthoDB" id="9812260at2"/>